<reference evidence="1" key="1">
    <citation type="journal article" date="2020" name="G3 (Bethesda)">
        <title>High-Quality Assemblies for Three Invasive Social Wasps from the &lt;i&gt;Vespula&lt;/i&gt; Genus.</title>
        <authorList>
            <person name="Harrop T.W.R."/>
            <person name="Guhlin J."/>
            <person name="McLaughlin G.M."/>
            <person name="Permina E."/>
            <person name="Stockwell P."/>
            <person name="Gilligan J."/>
            <person name="Le Lec M.F."/>
            <person name="Gruber M.A.M."/>
            <person name="Quinn O."/>
            <person name="Lovegrove M."/>
            <person name="Duncan E.J."/>
            <person name="Remnant E.J."/>
            <person name="Van Eeckhoven J."/>
            <person name="Graham B."/>
            <person name="Knapp R.A."/>
            <person name="Langford K.W."/>
            <person name="Kronenberg Z."/>
            <person name="Press M.O."/>
            <person name="Eacker S.M."/>
            <person name="Wilson-Rankin E.E."/>
            <person name="Purcell J."/>
            <person name="Lester P.J."/>
            <person name="Dearden P.K."/>
        </authorList>
    </citation>
    <scope>NUCLEOTIDE SEQUENCE</scope>
    <source>
        <strain evidence="1">Volc-1</strain>
    </source>
</reference>
<keyword evidence="2" id="KW-1185">Reference proteome</keyword>
<evidence type="ECO:0000313" key="1">
    <source>
        <dbReference type="EMBL" id="KAF7410602.1"/>
    </source>
</evidence>
<organism evidence="1 2">
    <name type="scientific">Vespula pensylvanica</name>
    <name type="common">Western yellow jacket</name>
    <name type="synonym">Wasp</name>
    <dbReference type="NCBI Taxonomy" id="30213"/>
    <lineage>
        <taxon>Eukaryota</taxon>
        <taxon>Metazoa</taxon>
        <taxon>Ecdysozoa</taxon>
        <taxon>Arthropoda</taxon>
        <taxon>Hexapoda</taxon>
        <taxon>Insecta</taxon>
        <taxon>Pterygota</taxon>
        <taxon>Neoptera</taxon>
        <taxon>Endopterygota</taxon>
        <taxon>Hymenoptera</taxon>
        <taxon>Apocrita</taxon>
        <taxon>Aculeata</taxon>
        <taxon>Vespoidea</taxon>
        <taxon>Vespidae</taxon>
        <taxon>Vespinae</taxon>
        <taxon>Vespula</taxon>
    </lineage>
</organism>
<comment type="caution">
    <text evidence="1">The sequence shown here is derived from an EMBL/GenBank/DDBJ whole genome shotgun (WGS) entry which is preliminary data.</text>
</comment>
<dbReference type="EMBL" id="JACSDY010000013">
    <property type="protein sequence ID" value="KAF7410602.1"/>
    <property type="molecule type" value="Genomic_DNA"/>
</dbReference>
<gene>
    <name evidence="1" type="ORF">H0235_013209</name>
</gene>
<evidence type="ECO:0000313" key="2">
    <source>
        <dbReference type="Proteomes" id="UP000600918"/>
    </source>
</evidence>
<dbReference type="AlphaFoldDB" id="A0A834KPU9"/>
<proteinExistence type="predicted"/>
<protein>
    <submittedName>
        <fullName evidence="1">Uncharacterized protein</fullName>
    </submittedName>
</protein>
<name>A0A834KPU9_VESPE</name>
<dbReference type="Proteomes" id="UP000600918">
    <property type="component" value="Unassembled WGS sequence"/>
</dbReference>
<sequence length="371" mass="42245">MNHASGSLEKRSRACCGGVVRQINNVICSGSPSHLRCGPKDLSRMLRKDHHGPTDLAPYPSSSVSSAAATAAAAAAAASLPPLFSDSWTCQRQRYLSPSPMVFEREQSDEGRMYTYWTLRTEQITTLPLAARFLEQFVLFSLSLEMNRPIQVKPADSENRGGKNIKAGTLAYLYYYAFWLRARSILSTYYSRNLRTTLGLDPLQRSIFFVFWNKNKTPFKTFCLIEFPVAFSGLPRVVLGVSVNETYSLCLFTTQPPRDLKTLTTFGCHPIRCERTRRSLLRFMRTRGKVNKEYVDNSAIRCKQHWTVGYAVKNLLTIRKYCEKPALHITQTFVAVHPLLRRSSRDIVTFLERIDFIDTIEFNNNGDILPQ</sequence>
<accession>A0A834KPU9</accession>